<accession>A0ABW8MUB9</accession>
<protein>
    <submittedName>
        <fullName evidence="1">Uncharacterized protein</fullName>
    </submittedName>
</protein>
<keyword evidence="2" id="KW-1185">Reference proteome</keyword>
<evidence type="ECO:0000313" key="1">
    <source>
        <dbReference type="EMBL" id="MFK4446215.1"/>
    </source>
</evidence>
<reference evidence="1 2" key="1">
    <citation type="submission" date="2024-11" db="EMBL/GenBank/DDBJ databases">
        <title>Using genomics to understand microbial adaptation to soil warming.</title>
        <authorList>
            <person name="Deangelis K.M. PhD."/>
        </authorList>
    </citation>
    <scope>NUCLEOTIDE SEQUENCE [LARGE SCALE GENOMIC DNA]</scope>
    <source>
        <strain evidence="1 2">GAS97</strain>
    </source>
</reference>
<evidence type="ECO:0000313" key="2">
    <source>
        <dbReference type="Proteomes" id="UP001620514"/>
    </source>
</evidence>
<dbReference type="EMBL" id="JBIYDN010000024">
    <property type="protein sequence ID" value="MFK4446215.1"/>
    <property type="molecule type" value="Genomic_DNA"/>
</dbReference>
<proteinExistence type="predicted"/>
<name>A0ABW8MUB9_9BURK</name>
<sequence>MNTGIGYRNSRLNNLKPDVMDWGTVPTTLIAPGINNGFAAVSRSEAVLKTGSRFYPDHVPSCCVRLQR</sequence>
<organism evidence="1 2">
    <name type="scientific">Caballeronia udeis</name>
    <dbReference type="NCBI Taxonomy" id="1232866"/>
    <lineage>
        <taxon>Bacteria</taxon>
        <taxon>Pseudomonadati</taxon>
        <taxon>Pseudomonadota</taxon>
        <taxon>Betaproteobacteria</taxon>
        <taxon>Burkholderiales</taxon>
        <taxon>Burkholderiaceae</taxon>
        <taxon>Caballeronia</taxon>
    </lineage>
</organism>
<gene>
    <name evidence="1" type="ORF">ABH943_006247</name>
</gene>
<comment type="caution">
    <text evidence="1">The sequence shown here is derived from an EMBL/GenBank/DDBJ whole genome shotgun (WGS) entry which is preliminary data.</text>
</comment>
<dbReference type="Proteomes" id="UP001620514">
    <property type="component" value="Unassembled WGS sequence"/>
</dbReference>